<protein>
    <recommendedName>
        <fullName evidence="4">Tat pathway signal sequence domain protein</fullName>
    </recommendedName>
</protein>
<keyword evidence="3" id="KW-1185">Reference proteome</keyword>
<name>A0A2M9BC52_9MICO</name>
<dbReference type="EMBL" id="PGFB01000005">
    <property type="protein sequence ID" value="PJJ55530.1"/>
    <property type="molecule type" value="Genomic_DNA"/>
</dbReference>
<gene>
    <name evidence="2" type="ORF">CLV54_2876</name>
</gene>
<dbReference type="AlphaFoldDB" id="A0A2M9BC52"/>
<organism evidence="2 3">
    <name type="scientific">Compostimonas suwonensis</name>
    <dbReference type="NCBI Taxonomy" id="1048394"/>
    <lineage>
        <taxon>Bacteria</taxon>
        <taxon>Bacillati</taxon>
        <taxon>Actinomycetota</taxon>
        <taxon>Actinomycetes</taxon>
        <taxon>Micrococcales</taxon>
        <taxon>Microbacteriaceae</taxon>
        <taxon>Compostimonas</taxon>
    </lineage>
</organism>
<dbReference type="Proteomes" id="UP000230161">
    <property type="component" value="Unassembled WGS sequence"/>
</dbReference>
<accession>A0A2M9BC52</accession>
<evidence type="ECO:0000256" key="1">
    <source>
        <dbReference type="SAM" id="MobiDB-lite"/>
    </source>
</evidence>
<feature type="compositionally biased region" description="Gly residues" evidence="1">
    <location>
        <begin position="1"/>
        <end position="10"/>
    </location>
</feature>
<evidence type="ECO:0008006" key="4">
    <source>
        <dbReference type="Google" id="ProtNLM"/>
    </source>
</evidence>
<sequence>MKDQGSGGGLPHSRGKRPSTRALAIGSAVSVAGAAVAFVLASQLAVYGEEPGSSSPAPTIAAESTDEDAPEKAATAVPAPPTVGTSHDQLTVDEVGYARYLASQTPEFAGATDLFGEPGAQYISTNVSEPASYTDGARRFDLLYYDYTANQLIRFVTNLTTKTVESTTAGSGSQPAPTDTETIEAFRIALADPLGAVMKEEFTALTGGEFTSAEQTEYGASSFSSKASVLGAENCGAERCVQIVAQTPDGTFLSTSNLVVNLSTKTVVSIK</sequence>
<evidence type="ECO:0000313" key="2">
    <source>
        <dbReference type="EMBL" id="PJJ55530.1"/>
    </source>
</evidence>
<feature type="region of interest" description="Disordered" evidence="1">
    <location>
        <begin position="49"/>
        <end position="87"/>
    </location>
</feature>
<reference evidence="2 3" key="1">
    <citation type="submission" date="2017-11" db="EMBL/GenBank/DDBJ databases">
        <title>Genomic Encyclopedia of Archaeal and Bacterial Type Strains, Phase II (KMG-II): From Individual Species to Whole Genera.</title>
        <authorList>
            <person name="Goeker M."/>
        </authorList>
    </citation>
    <scope>NUCLEOTIDE SEQUENCE [LARGE SCALE GENOMIC DNA]</scope>
    <source>
        <strain evidence="2 3">DSM 25625</strain>
    </source>
</reference>
<feature type="region of interest" description="Disordered" evidence="1">
    <location>
        <begin position="1"/>
        <end position="21"/>
    </location>
</feature>
<comment type="caution">
    <text evidence="2">The sequence shown here is derived from an EMBL/GenBank/DDBJ whole genome shotgun (WGS) entry which is preliminary data.</text>
</comment>
<proteinExistence type="predicted"/>
<evidence type="ECO:0000313" key="3">
    <source>
        <dbReference type="Proteomes" id="UP000230161"/>
    </source>
</evidence>